<comment type="subcellular location">
    <subcellularLocation>
        <location evidence="1">Membrane</location>
        <topology evidence="1">Multi-pass membrane protein</topology>
    </subcellularLocation>
</comment>
<dbReference type="GO" id="GO:0015244">
    <property type="term" value="F:fluconazole transmembrane transporter activity"/>
    <property type="evidence" value="ECO:0007669"/>
    <property type="project" value="TreeGrafter"/>
</dbReference>
<reference evidence="5" key="1">
    <citation type="submission" date="2023-10" db="EMBL/GenBank/DDBJ databases">
        <authorList>
            <person name="Hackl T."/>
        </authorList>
    </citation>
    <scope>NUCLEOTIDE SEQUENCE</scope>
</reference>
<evidence type="ECO:0000313" key="6">
    <source>
        <dbReference type="Proteomes" id="UP001295740"/>
    </source>
</evidence>
<keyword evidence="2" id="KW-0812">Transmembrane</keyword>
<name>A0AAI8YLV8_9PEZI</name>
<dbReference type="PANTHER" id="PTHR23502">
    <property type="entry name" value="MAJOR FACILITATOR SUPERFAMILY"/>
    <property type="match status" value="1"/>
</dbReference>
<keyword evidence="4" id="KW-0472">Membrane</keyword>
<dbReference type="GO" id="GO:0005886">
    <property type="term" value="C:plasma membrane"/>
    <property type="evidence" value="ECO:0007669"/>
    <property type="project" value="TreeGrafter"/>
</dbReference>
<dbReference type="GO" id="GO:1990961">
    <property type="term" value="P:xenobiotic detoxification by transmembrane export across the plasma membrane"/>
    <property type="evidence" value="ECO:0007669"/>
    <property type="project" value="TreeGrafter"/>
</dbReference>
<dbReference type="Proteomes" id="UP001295740">
    <property type="component" value="Unassembled WGS sequence"/>
</dbReference>
<dbReference type="EMBL" id="CAUWAG010000012">
    <property type="protein sequence ID" value="CAJ2509499.1"/>
    <property type="molecule type" value="Genomic_DNA"/>
</dbReference>
<keyword evidence="3" id="KW-1133">Transmembrane helix</keyword>
<sequence length="165" mass="18728">MYIALVYGLLYTWSEGLPILFTENYGFSLRHEGVALLGILYIEPQFNEDGQLKPDDRVALYAHLCVLLFNSVMNYLSDAFPDKAASISAGNVFLKRGIVVESPLFATAMYESRASSTLACISVAILPVPFMHNSWRVVEAQEQARETWPVNDAETWEYIRPWRMP</sequence>
<accession>A0AAI8YLV8</accession>
<gene>
    <name evidence="5" type="ORF">KHLLAP_LOCUS9967</name>
</gene>
<comment type="caution">
    <text evidence="5">The sequence shown here is derived from an EMBL/GenBank/DDBJ whole genome shotgun (WGS) entry which is preliminary data.</text>
</comment>
<evidence type="ECO:0000256" key="4">
    <source>
        <dbReference type="ARBA" id="ARBA00023136"/>
    </source>
</evidence>
<protein>
    <submittedName>
        <fullName evidence="5">Uu.00g145250.m01.CDS01</fullName>
    </submittedName>
</protein>
<proteinExistence type="predicted"/>
<keyword evidence="6" id="KW-1185">Reference proteome</keyword>
<dbReference type="PANTHER" id="PTHR23502:SF23">
    <property type="entry name" value="FLUCONAZOLE RESISTANCE PROTEIN 1"/>
    <property type="match status" value="1"/>
</dbReference>
<evidence type="ECO:0000256" key="3">
    <source>
        <dbReference type="ARBA" id="ARBA00022989"/>
    </source>
</evidence>
<evidence type="ECO:0000256" key="1">
    <source>
        <dbReference type="ARBA" id="ARBA00004141"/>
    </source>
</evidence>
<evidence type="ECO:0000313" key="5">
    <source>
        <dbReference type="EMBL" id="CAJ2509499.1"/>
    </source>
</evidence>
<organism evidence="5 6">
    <name type="scientific">Anthostomella pinea</name>
    <dbReference type="NCBI Taxonomy" id="933095"/>
    <lineage>
        <taxon>Eukaryota</taxon>
        <taxon>Fungi</taxon>
        <taxon>Dikarya</taxon>
        <taxon>Ascomycota</taxon>
        <taxon>Pezizomycotina</taxon>
        <taxon>Sordariomycetes</taxon>
        <taxon>Xylariomycetidae</taxon>
        <taxon>Xylariales</taxon>
        <taxon>Xylariaceae</taxon>
        <taxon>Anthostomella</taxon>
    </lineage>
</organism>
<dbReference type="AlphaFoldDB" id="A0AAI8YLV8"/>
<evidence type="ECO:0000256" key="2">
    <source>
        <dbReference type="ARBA" id="ARBA00022692"/>
    </source>
</evidence>